<dbReference type="RefSeq" id="XP_064765659.1">
    <property type="nucleotide sequence ID" value="XM_064913761.1"/>
</dbReference>
<evidence type="ECO:0000256" key="5">
    <source>
        <dbReference type="ARBA" id="ARBA00022857"/>
    </source>
</evidence>
<dbReference type="InterPro" id="IPR051687">
    <property type="entry name" value="Peroxisomal_Beta-Oxidation"/>
</dbReference>
<dbReference type="InterPro" id="IPR057326">
    <property type="entry name" value="KR_dom"/>
</dbReference>
<accession>A0ABR1EYE2</accession>
<name>A0ABR1EYE2_9ASCO</name>
<dbReference type="Gene3D" id="3.10.129.10">
    <property type="entry name" value="Hotdog Thioesterase"/>
    <property type="match status" value="2"/>
</dbReference>
<proteinExistence type="inferred from homology"/>
<reference evidence="12 13" key="1">
    <citation type="submission" date="2024-03" db="EMBL/GenBank/DDBJ databases">
        <title>Genome-scale model development and genomic sequencing of the oleaginous clade Lipomyces.</title>
        <authorList>
            <consortium name="Lawrence Berkeley National Laboratory"/>
            <person name="Czajka J.J."/>
            <person name="Han Y."/>
            <person name="Kim J."/>
            <person name="Mondo S.J."/>
            <person name="Hofstad B.A."/>
            <person name="Robles A."/>
            <person name="Haridas S."/>
            <person name="Riley R."/>
            <person name="LaButti K."/>
            <person name="Pangilinan J."/>
            <person name="Andreopoulos W."/>
            <person name="Lipzen A."/>
            <person name="Yan J."/>
            <person name="Wang M."/>
            <person name="Ng V."/>
            <person name="Grigoriev I.V."/>
            <person name="Spatafora J.W."/>
            <person name="Magnuson J.K."/>
            <person name="Baker S.E."/>
            <person name="Pomraning K.R."/>
        </authorList>
    </citation>
    <scope>NUCLEOTIDE SEQUENCE [LARGE SCALE GENOMIC DNA]</scope>
    <source>
        <strain evidence="12 13">Phaff 52-87</strain>
    </source>
</reference>
<dbReference type="SMART" id="SM00822">
    <property type="entry name" value="PKS_KR"/>
    <property type="match status" value="1"/>
</dbReference>
<dbReference type="CDD" id="cd05353">
    <property type="entry name" value="hydroxyacyl-CoA-like_DH_SDR_c-like"/>
    <property type="match status" value="2"/>
</dbReference>
<feature type="domain" description="Ketoreductase" evidence="11">
    <location>
        <begin position="8"/>
        <end position="201"/>
    </location>
</feature>
<evidence type="ECO:0000256" key="7">
    <source>
        <dbReference type="ARBA" id="ARBA00023098"/>
    </source>
</evidence>
<dbReference type="InterPro" id="IPR002347">
    <property type="entry name" value="SDR_fam"/>
</dbReference>
<sequence>MALRYDGQTVVVTGAGGGLGRTYALFFASRGANVVVNDLGASTNGEGASSKAADVVVDEIKKAGGKAVANYDSVENGERIIQTALDAFGAVHILINNAGILRDVSFKNMKDSDWDLIMLVHLKGAFKTTKAAWPVFRKQKFGRIINTASAAGLYGSFGQANYSAAKLGLVGFTETLAKEGEKYNILANVIAPIAASRMTQTIMTEDVLKALKPEKVVPLVAYLAHADTGETNGIYEVGAGYVAKLRWERAQGTLFKTDESFTPASILNRWAEIEDFKGAQYPSGPNDFLALLESAKNLPTNAQGSIPVDVKDKVVIVTGSGAGLGRAYALLFAKLGAKLVINDLANPDDTVNEINKLYGAGTAVPDKHSAEDGDAVVKTAIDAFGTVHVVVNNAGILRDKSFAGMTEQQWDMVLSVHLRGTYKVTKAAWPYFLKQKYGRIVNTTSTSGIYGNFGQANYSAAKCGILGFTKTIAIEGKKYNILANCIAPNAGTNMTRTILPEEIVQAFKPDYVAPLTVLLSSDKAPTTGSVFEIGSGWIGQTRWQRTGGVSFPVDQTLLPEAIQSKWAAITNFDDGRATHPKNTQESLAPILGNMENVSGDSSSSGSSVPQEMTFDDYESSYDTRDLILYNIGIGAKASELQYVFEGDENFTVIPSYGVVPYLAAQQAVDMGSLVPNFNPMMLLHGEQYLEIKSWPLNTEGGKLVSKPKLLEIVDKGKAAVVVIGTETFDVATGKPIFYNQSSIFLRGSGGFGGPKKGKDRGASTAANTPPKRAPDFVTTFKTSEDQAAIYRLSGDYNPLHIDPEYAKVGKWPRPILHGLCSFGVSAKKLYEKYGMFKNIKVRFAGHVFPGETLKIEMWKVDGGKKVIFQTKVVERGDALAISSAAVELVDEGKAKL</sequence>
<dbReference type="EMBL" id="JBBJBU010000016">
    <property type="protein sequence ID" value="KAK7202626.1"/>
    <property type="molecule type" value="Genomic_DNA"/>
</dbReference>
<evidence type="ECO:0000313" key="13">
    <source>
        <dbReference type="Proteomes" id="UP001498771"/>
    </source>
</evidence>
<dbReference type="Gene3D" id="3.40.50.720">
    <property type="entry name" value="NAD(P)-binding Rossmann-like Domain"/>
    <property type="match status" value="2"/>
</dbReference>
<evidence type="ECO:0000256" key="8">
    <source>
        <dbReference type="ARBA" id="ARBA00023140"/>
    </source>
</evidence>
<dbReference type="CDD" id="cd03448">
    <property type="entry name" value="HDE_HSD"/>
    <property type="match status" value="1"/>
</dbReference>
<feature type="region of interest" description="Disordered" evidence="10">
    <location>
        <begin position="752"/>
        <end position="771"/>
    </location>
</feature>
<dbReference type="InterPro" id="IPR054357">
    <property type="entry name" value="MFE-2_N"/>
</dbReference>
<dbReference type="PANTHER" id="PTHR45024">
    <property type="entry name" value="DEHYDROGENASES, SHORT CHAIN"/>
    <property type="match status" value="1"/>
</dbReference>
<evidence type="ECO:0000256" key="3">
    <source>
        <dbReference type="ARBA" id="ARBA00006484"/>
    </source>
</evidence>
<dbReference type="SUPFAM" id="SSF51735">
    <property type="entry name" value="NAD(P)-binding Rossmann-fold domains"/>
    <property type="match status" value="2"/>
</dbReference>
<dbReference type="PRINTS" id="PR00080">
    <property type="entry name" value="SDRFAMILY"/>
</dbReference>
<protein>
    <recommendedName>
        <fullName evidence="11">Ketoreductase domain-containing protein</fullName>
    </recommendedName>
</protein>
<evidence type="ECO:0000256" key="2">
    <source>
        <dbReference type="ARBA" id="ARBA00005005"/>
    </source>
</evidence>
<keyword evidence="7" id="KW-0443">Lipid metabolism</keyword>
<evidence type="ECO:0000259" key="11">
    <source>
        <dbReference type="SMART" id="SM00822"/>
    </source>
</evidence>
<comment type="similarity">
    <text evidence="3">Belongs to the short-chain dehydrogenases/reductases (SDR) family.</text>
</comment>
<dbReference type="InterPro" id="IPR029069">
    <property type="entry name" value="HotDog_dom_sf"/>
</dbReference>
<dbReference type="Proteomes" id="UP001498771">
    <property type="component" value="Unassembled WGS sequence"/>
</dbReference>
<dbReference type="InterPro" id="IPR002539">
    <property type="entry name" value="MaoC-like_dom"/>
</dbReference>
<dbReference type="Pfam" id="PF22622">
    <property type="entry name" value="MFE-2_hydrat-2_N"/>
    <property type="match status" value="1"/>
</dbReference>
<comment type="subcellular location">
    <subcellularLocation>
        <location evidence="1">Peroxisome</location>
    </subcellularLocation>
</comment>
<dbReference type="PRINTS" id="PR00081">
    <property type="entry name" value="GDHRDH"/>
</dbReference>
<dbReference type="PROSITE" id="PS00061">
    <property type="entry name" value="ADH_SHORT"/>
    <property type="match status" value="1"/>
</dbReference>
<evidence type="ECO:0000256" key="4">
    <source>
        <dbReference type="ARBA" id="ARBA00022832"/>
    </source>
</evidence>
<keyword evidence="9" id="KW-0456">Lyase</keyword>
<comment type="caution">
    <text evidence="12">The sequence shown here is derived from an EMBL/GenBank/DDBJ whole genome shotgun (WGS) entry which is preliminary data.</text>
</comment>
<dbReference type="SUPFAM" id="SSF54637">
    <property type="entry name" value="Thioesterase/thiol ester dehydrase-isomerase"/>
    <property type="match status" value="2"/>
</dbReference>
<dbReference type="GeneID" id="90039273"/>
<keyword evidence="5" id="KW-0521">NADP</keyword>
<dbReference type="InterPro" id="IPR036291">
    <property type="entry name" value="NAD(P)-bd_dom_sf"/>
</dbReference>
<keyword evidence="4" id="KW-0276">Fatty acid metabolism</keyword>
<comment type="pathway">
    <text evidence="2">Lipid metabolism; fatty acid beta-oxidation.</text>
</comment>
<keyword evidence="6" id="KW-0560">Oxidoreductase</keyword>
<keyword evidence="13" id="KW-1185">Reference proteome</keyword>
<evidence type="ECO:0000256" key="1">
    <source>
        <dbReference type="ARBA" id="ARBA00004275"/>
    </source>
</evidence>
<evidence type="ECO:0000256" key="10">
    <source>
        <dbReference type="SAM" id="MobiDB-lite"/>
    </source>
</evidence>
<evidence type="ECO:0000256" key="9">
    <source>
        <dbReference type="ARBA" id="ARBA00023239"/>
    </source>
</evidence>
<gene>
    <name evidence="12" type="ORF">BZA70DRAFT_285589</name>
</gene>
<evidence type="ECO:0000313" key="12">
    <source>
        <dbReference type="EMBL" id="KAK7202626.1"/>
    </source>
</evidence>
<dbReference type="Pfam" id="PF00106">
    <property type="entry name" value="adh_short"/>
    <property type="match status" value="2"/>
</dbReference>
<dbReference type="PANTHER" id="PTHR45024:SF2">
    <property type="entry name" value="SCP2 DOMAIN-CONTAINING PROTEIN"/>
    <property type="match status" value="1"/>
</dbReference>
<organism evidence="12 13">
    <name type="scientific">Myxozyma melibiosi</name>
    <dbReference type="NCBI Taxonomy" id="54550"/>
    <lineage>
        <taxon>Eukaryota</taxon>
        <taxon>Fungi</taxon>
        <taxon>Dikarya</taxon>
        <taxon>Ascomycota</taxon>
        <taxon>Saccharomycotina</taxon>
        <taxon>Lipomycetes</taxon>
        <taxon>Lipomycetales</taxon>
        <taxon>Lipomycetaceae</taxon>
        <taxon>Myxozyma</taxon>
    </lineage>
</organism>
<keyword evidence="8" id="KW-0576">Peroxisome</keyword>
<dbReference type="Pfam" id="PF01575">
    <property type="entry name" value="MaoC_dehydratas"/>
    <property type="match status" value="1"/>
</dbReference>
<dbReference type="InterPro" id="IPR020904">
    <property type="entry name" value="Sc_DH/Rdtase_CS"/>
</dbReference>
<evidence type="ECO:0000256" key="6">
    <source>
        <dbReference type="ARBA" id="ARBA00023002"/>
    </source>
</evidence>